<feature type="region of interest" description="Disordered" evidence="1">
    <location>
        <begin position="46"/>
        <end position="75"/>
    </location>
</feature>
<feature type="region of interest" description="Disordered" evidence="1">
    <location>
        <begin position="1"/>
        <end position="20"/>
    </location>
</feature>
<evidence type="ECO:0000313" key="3">
    <source>
        <dbReference type="Proteomes" id="UP000327013"/>
    </source>
</evidence>
<proteinExistence type="predicted"/>
<sequence>MDTHSTDSRNTYEESLPPRRGRIKREIFRDLAVKIRYLVGGFGRTQSETADFLNSNSTTPSATPSGYSSDASSGS</sequence>
<feature type="compositionally biased region" description="Basic and acidic residues" evidence="1">
    <location>
        <begin position="1"/>
        <end position="12"/>
    </location>
</feature>
<evidence type="ECO:0000313" key="2">
    <source>
        <dbReference type="EMBL" id="KAE8038929.1"/>
    </source>
</evidence>
<accession>A0A660KX98</accession>
<dbReference type="AlphaFoldDB" id="A0A660KX98"/>
<reference evidence="2 3" key="1">
    <citation type="submission" date="2019-06" db="EMBL/GenBank/DDBJ databases">
        <title>A chromosomal-level reference genome of Carpinus fangiana (Coryloideae, Betulaceae).</title>
        <authorList>
            <person name="Yang X."/>
            <person name="Wang Z."/>
            <person name="Zhang L."/>
            <person name="Hao G."/>
            <person name="Liu J."/>
            <person name="Yang Y."/>
        </authorList>
    </citation>
    <scope>NUCLEOTIDE SEQUENCE [LARGE SCALE GENOMIC DNA]</scope>
    <source>
        <strain evidence="2">Cfa_2016G</strain>
        <tissue evidence="2">Leaf</tissue>
    </source>
</reference>
<organism evidence="2 3">
    <name type="scientific">Carpinus fangiana</name>
    <dbReference type="NCBI Taxonomy" id="176857"/>
    <lineage>
        <taxon>Eukaryota</taxon>
        <taxon>Viridiplantae</taxon>
        <taxon>Streptophyta</taxon>
        <taxon>Embryophyta</taxon>
        <taxon>Tracheophyta</taxon>
        <taxon>Spermatophyta</taxon>
        <taxon>Magnoliopsida</taxon>
        <taxon>eudicotyledons</taxon>
        <taxon>Gunneridae</taxon>
        <taxon>Pentapetalae</taxon>
        <taxon>rosids</taxon>
        <taxon>fabids</taxon>
        <taxon>Fagales</taxon>
        <taxon>Betulaceae</taxon>
        <taxon>Carpinus</taxon>
    </lineage>
</organism>
<protein>
    <submittedName>
        <fullName evidence="2">Uncharacterized protein</fullName>
    </submittedName>
</protein>
<gene>
    <name evidence="2" type="ORF">FH972_011391</name>
</gene>
<dbReference type="Proteomes" id="UP000327013">
    <property type="component" value="Chromosome 4"/>
</dbReference>
<dbReference type="PANTHER" id="PTHR37721:SF1">
    <property type="entry name" value="OS05G0464200 PROTEIN"/>
    <property type="match status" value="1"/>
</dbReference>
<dbReference type="PANTHER" id="PTHR37721">
    <property type="entry name" value="OS05G0464200 PROTEIN"/>
    <property type="match status" value="1"/>
</dbReference>
<keyword evidence="3" id="KW-1185">Reference proteome</keyword>
<dbReference type="EMBL" id="CM017324">
    <property type="protein sequence ID" value="KAE8038929.1"/>
    <property type="molecule type" value="Genomic_DNA"/>
</dbReference>
<name>A0A660KX98_9ROSI</name>
<feature type="compositionally biased region" description="Low complexity" evidence="1">
    <location>
        <begin position="54"/>
        <end position="75"/>
    </location>
</feature>
<evidence type="ECO:0000256" key="1">
    <source>
        <dbReference type="SAM" id="MobiDB-lite"/>
    </source>
</evidence>
<dbReference type="OrthoDB" id="1060990at2759"/>